<evidence type="ECO:0000313" key="3">
    <source>
        <dbReference type="Proteomes" id="UP000249789"/>
    </source>
</evidence>
<name>A0A8G1RM57_9EURO</name>
<gene>
    <name evidence="2" type="ORF">BO72DRAFT_449911</name>
</gene>
<keyword evidence="3" id="KW-1185">Reference proteome</keyword>
<dbReference type="EMBL" id="KZ824659">
    <property type="protein sequence ID" value="RAK75299.1"/>
    <property type="molecule type" value="Genomic_DNA"/>
</dbReference>
<dbReference type="GeneID" id="63862457"/>
<dbReference type="AlphaFoldDB" id="A0A8G1RM57"/>
<protein>
    <submittedName>
        <fullName evidence="2">Uncharacterized protein</fullName>
    </submittedName>
</protein>
<proteinExistence type="predicted"/>
<reference evidence="2 3" key="1">
    <citation type="submission" date="2018-02" db="EMBL/GenBank/DDBJ databases">
        <title>The genomes of Aspergillus section Nigri reveals drivers in fungal speciation.</title>
        <authorList>
            <consortium name="DOE Joint Genome Institute"/>
            <person name="Vesth T.C."/>
            <person name="Nybo J."/>
            <person name="Theobald S."/>
            <person name="Brandl J."/>
            <person name="Frisvad J.C."/>
            <person name="Nielsen K.F."/>
            <person name="Lyhne E.K."/>
            <person name="Kogle M.E."/>
            <person name="Kuo A."/>
            <person name="Riley R."/>
            <person name="Clum A."/>
            <person name="Nolan M."/>
            <person name="Lipzen A."/>
            <person name="Salamov A."/>
            <person name="Henrissat B."/>
            <person name="Wiebenga A."/>
            <person name="De vries R.P."/>
            <person name="Grigoriev I.V."/>
            <person name="Mortensen U.H."/>
            <person name="Andersen M.R."/>
            <person name="Baker S.E."/>
        </authorList>
    </citation>
    <scope>NUCLEOTIDE SEQUENCE [LARGE SCALE GENOMIC DNA]</scope>
    <source>
        <strain evidence="2 3">CBS 313.89</strain>
    </source>
</reference>
<sequence>MTMSSESSLSSPISFNSDDFWEAGSVVHSRHETRRQGESPPPPCSLRVQMPVSKIPTTRSTSQKQRKGHKKQVVTASQKSVAEQKTKRGEPPSSAQPTIEISIPPEVPLPSTGPLLASSLWLKFLLPRLLNSQPQRVPSSRT</sequence>
<evidence type="ECO:0000256" key="1">
    <source>
        <dbReference type="SAM" id="MobiDB-lite"/>
    </source>
</evidence>
<feature type="region of interest" description="Disordered" evidence="1">
    <location>
        <begin position="26"/>
        <end position="109"/>
    </location>
</feature>
<organism evidence="2 3">
    <name type="scientific">Aspergillus fijiensis CBS 313.89</name>
    <dbReference type="NCBI Taxonomy" id="1448319"/>
    <lineage>
        <taxon>Eukaryota</taxon>
        <taxon>Fungi</taxon>
        <taxon>Dikarya</taxon>
        <taxon>Ascomycota</taxon>
        <taxon>Pezizomycotina</taxon>
        <taxon>Eurotiomycetes</taxon>
        <taxon>Eurotiomycetidae</taxon>
        <taxon>Eurotiales</taxon>
        <taxon>Aspergillaceae</taxon>
        <taxon>Aspergillus</taxon>
    </lineage>
</organism>
<evidence type="ECO:0000313" key="2">
    <source>
        <dbReference type="EMBL" id="RAK75299.1"/>
    </source>
</evidence>
<dbReference type="VEuPathDB" id="FungiDB:BO72DRAFT_449911"/>
<dbReference type="Proteomes" id="UP000249789">
    <property type="component" value="Unassembled WGS sequence"/>
</dbReference>
<accession>A0A8G1RM57</accession>
<dbReference type="RefSeq" id="XP_040799309.1">
    <property type="nucleotide sequence ID" value="XM_040945124.1"/>
</dbReference>